<reference evidence="1" key="2">
    <citation type="journal article" date="2015" name="Data Brief">
        <title>Shoot transcriptome of the giant reed, Arundo donax.</title>
        <authorList>
            <person name="Barrero R.A."/>
            <person name="Guerrero F.D."/>
            <person name="Moolhuijzen P."/>
            <person name="Goolsby J.A."/>
            <person name="Tidwell J."/>
            <person name="Bellgard S.E."/>
            <person name="Bellgard M.I."/>
        </authorList>
    </citation>
    <scope>NUCLEOTIDE SEQUENCE</scope>
    <source>
        <tissue evidence="1">Shoot tissue taken approximately 20 cm above the soil surface</tissue>
    </source>
</reference>
<reference evidence="1" key="1">
    <citation type="submission" date="2014-09" db="EMBL/GenBank/DDBJ databases">
        <authorList>
            <person name="Magalhaes I.L.F."/>
            <person name="Oliveira U."/>
            <person name="Santos F.R."/>
            <person name="Vidigal T.H.D.A."/>
            <person name="Brescovit A.D."/>
            <person name="Santos A.J."/>
        </authorList>
    </citation>
    <scope>NUCLEOTIDE SEQUENCE</scope>
    <source>
        <tissue evidence="1">Shoot tissue taken approximately 20 cm above the soil surface</tissue>
    </source>
</reference>
<dbReference type="AlphaFoldDB" id="A0A0A8YU41"/>
<proteinExistence type="predicted"/>
<protein>
    <submittedName>
        <fullName evidence="1">Uncharacterized protein</fullName>
    </submittedName>
</protein>
<organism evidence="1">
    <name type="scientific">Arundo donax</name>
    <name type="common">Giant reed</name>
    <name type="synonym">Donax arundinaceus</name>
    <dbReference type="NCBI Taxonomy" id="35708"/>
    <lineage>
        <taxon>Eukaryota</taxon>
        <taxon>Viridiplantae</taxon>
        <taxon>Streptophyta</taxon>
        <taxon>Embryophyta</taxon>
        <taxon>Tracheophyta</taxon>
        <taxon>Spermatophyta</taxon>
        <taxon>Magnoliopsida</taxon>
        <taxon>Liliopsida</taxon>
        <taxon>Poales</taxon>
        <taxon>Poaceae</taxon>
        <taxon>PACMAD clade</taxon>
        <taxon>Arundinoideae</taxon>
        <taxon>Arundineae</taxon>
        <taxon>Arundo</taxon>
    </lineage>
</organism>
<dbReference type="EMBL" id="GBRH01268932">
    <property type="protein sequence ID" value="JAD28963.1"/>
    <property type="molecule type" value="Transcribed_RNA"/>
</dbReference>
<evidence type="ECO:0000313" key="1">
    <source>
        <dbReference type="EMBL" id="JAD28963.1"/>
    </source>
</evidence>
<accession>A0A0A8YU41</accession>
<sequence length="18" mass="2131">MYIISINISCKNKMHPTH</sequence>
<name>A0A0A8YU41_ARUDO</name>